<accession>A0A433UV14</accession>
<organism evidence="1 2">
    <name type="scientific">Trichormus variabilis SAG 1403-4b</name>
    <dbReference type="NCBI Taxonomy" id="447716"/>
    <lineage>
        <taxon>Bacteria</taxon>
        <taxon>Bacillati</taxon>
        <taxon>Cyanobacteriota</taxon>
        <taxon>Cyanophyceae</taxon>
        <taxon>Nostocales</taxon>
        <taxon>Nostocaceae</taxon>
        <taxon>Trichormus</taxon>
    </lineage>
</organism>
<keyword evidence="2" id="KW-1185">Reference proteome</keyword>
<sequence length="96" mass="11315">MTGNRSLRHFKAQFHLGVIILRQQLWQKLSRQMKTIQQQIINLGRVLETESQIADVKKLEDNIALKNIAHDCQVIIDFIESIDLTDWQDMFIKIKI</sequence>
<gene>
    <name evidence="1" type="ORF">DSM107003_15670</name>
</gene>
<protein>
    <submittedName>
        <fullName evidence="1">Uncharacterized protein</fullName>
    </submittedName>
</protein>
<name>A0A433UV14_ANAVA</name>
<dbReference type="RefSeq" id="WP_127053418.1">
    <property type="nucleotide sequence ID" value="NZ_RSCM01000004.1"/>
</dbReference>
<evidence type="ECO:0000313" key="1">
    <source>
        <dbReference type="EMBL" id="RUS97692.1"/>
    </source>
</evidence>
<reference evidence="1 2" key="1">
    <citation type="journal article" date="2019" name="Genome Biol. Evol.">
        <title>Day and night: Metabolic profiles and evolutionary relationships of six axenic non-marine cyanobacteria.</title>
        <authorList>
            <person name="Will S.E."/>
            <person name="Henke P."/>
            <person name="Boedeker C."/>
            <person name="Huang S."/>
            <person name="Brinkmann H."/>
            <person name="Rohde M."/>
            <person name="Jarek M."/>
            <person name="Friedl T."/>
            <person name="Seufert S."/>
            <person name="Schumacher M."/>
            <person name="Overmann J."/>
            <person name="Neumann-Schaal M."/>
            <person name="Petersen J."/>
        </authorList>
    </citation>
    <scope>NUCLEOTIDE SEQUENCE [LARGE SCALE GENOMIC DNA]</scope>
    <source>
        <strain evidence="1 2">SAG 1403-4b</strain>
    </source>
</reference>
<dbReference type="EMBL" id="RSCM01000004">
    <property type="protein sequence ID" value="RUS97692.1"/>
    <property type="molecule type" value="Genomic_DNA"/>
</dbReference>
<evidence type="ECO:0000313" key="2">
    <source>
        <dbReference type="Proteomes" id="UP000276103"/>
    </source>
</evidence>
<dbReference type="AlphaFoldDB" id="A0A433UV14"/>
<dbReference type="OrthoDB" id="514218at2"/>
<comment type="caution">
    <text evidence="1">The sequence shown here is derived from an EMBL/GenBank/DDBJ whole genome shotgun (WGS) entry which is preliminary data.</text>
</comment>
<dbReference type="Proteomes" id="UP000276103">
    <property type="component" value="Unassembled WGS sequence"/>
</dbReference>
<proteinExistence type="predicted"/>